<dbReference type="RefSeq" id="XP_056547784.1">
    <property type="nucleotide sequence ID" value="XM_056684178.1"/>
</dbReference>
<evidence type="ECO:0000313" key="3">
    <source>
        <dbReference type="Proteomes" id="UP001149163"/>
    </source>
</evidence>
<evidence type="ECO:0000256" key="1">
    <source>
        <dbReference type="SAM" id="Phobius"/>
    </source>
</evidence>
<name>A0A9W9IIA7_9EURO</name>
<keyword evidence="1" id="KW-0472">Membrane</keyword>
<gene>
    <name evidence="2" type="ORF">N7482_002053</name>
</gene>
<reference evidence="2" key="1">
    <citation type="submission" date="2022-11" db="EMBL/GenBank/DDBJ databases">
        <authorList>
            <person name="Petersen C."/>
        </authorList>
    </citation>
    <scope>NUCLEOTIDE SEQUENCE</scope>
    <source>
        <strain evidence="2">IBT 26290</strain>
    </source>
</reference>
<dbReference type="EMBL" id="JAPQKN010000001">
    <property type="protein sequence ID" value="KAJ5176176.1"/>
    <property type="molecule type" value="Genomic_DNA"/>
</dbReference>
<proteinExistence type="predicted"/>
<dbReference type="Proteomes" id="UP001149163">
    <property type="component" value="Unassembled WGS sequence"/>
</dbReference>
<evidence type="ECO:0000313" key="2">
    <source>
        <dbReference type="EMBL" id="KAJ5176176.1"/>
    </source>
</evidence>
<dbReference type="GeneID" id="81423354"/>
<accession>A0A9W9IIA7</accession>
<dbReference type="OrthoDB" id="5429716at2759"/>
<keyword evidence="1" id="KW-0812">Transmembrane</keyword>
<organism evidence="2 3">
    <name type="scientific">Penicillium canariense</name>
    <dbReference type="NCBI Taxonomy" id="189055"/>
    <lineage>
        <taxon>Eukaryota</taxon>
        <taxon>Fungi</taxon>
        <taxon>Dikarya</taxon>
        <taxon>Ascomycota</taxon>
        <taxon>Pezizomycotina</taxon>
        <taxon>Eurotiomycetes</taxon>
        <taxon>Eurotiomycetidae</taxon>
        <taxon>Eurotiales</taxon>
        <taxon>Aspergillaceae</taxon>
        <taxon>Penicillium</taxon>
    </lineage>
</organism>
<dbReference type="AlphaFoldDB" id="A0A9W9IIA7"/>
<reference evidence="2" key="2">
    <citation type="journal article" date="2023" name="IMA Fungus">
        <title>Comparative genomic study of the Penicillium genus elucidates a diverse pangenome and 15 lateral gene transfer events.</title>
        <authorList>
            <person name="Petersen C."/>
            <person name="Sorensen T."/>
            <person name="Nielsen M.R."/>
            <person name="Sondergaard T.E."/>
            <person name="Sorensen J.L."/>
            <person name="Fitzpatrick D.A."/>
            <person name="Frisvad J.C."/>
            <person name="Nielsen K.L."/>
        </authorList>
    </citation>
    <scope>NUCLEOTIDE SEQUENCE</scope>
    <source>
        <strain evidence="2">IBT 26290</strain>
    </source>
</reference>
<sequence length="326" mass="33981">MTAPISVSGGWWTFTNYAPLTTTFTPAPSCTASDRFRIGYINHGYPYLEYAVQCTKDVDYTDCVPSATTTATSWPTPPGHHGWAGIGGYYSPGLYCPSGWETMGVAARDASSSLTSSGILSTTPAPSTTSSDPMAYYYATATWDDPATILKGVLEPEQTMAVCCPSSFTADPYGGCYSVATDFKPTVGCEAYRGYNYEFGDTTVAYSYHGITSTRVMEVPTITVYKSSTITHTFNRFEIASDRYSAISYVPMITLLHHQSDVASASLASASASAAAAAASANATASAAATSNAAVRLGGRSGYDGVGAVVGVAVAAMALGAAIVLQ</sequence>
<keyword evidence="1" id="KW-1133">Transmembrane helix</keyword>
<feature type="transmembrane region" description="Helical" evidence="1">
    <location>
        <begin position="305"/>
        <end position="325"/>
    </location>
</feature>
<keyword evidence="3" id="KW-1185">Reference proteome</keyword>
<protein>
    <submittedName>
        <fullName evidence="2">Uncharacterized protein</fullName>
    </submittedName>
</protein>
<comment type="caution">
    <text evidence="2">The sequence shown here is derived from an EMBL/GenBank/DDBJ whole genome shotgun (WGS) entry which is preliminary data.</text>
</comment>